<keyword evidence="2" id="KW-1185">Reference proteome</keyword>
<dbReference type="EMBL" id="BLXT01004214">
    <property type="protein sequence ID" value="GFO10973.1"/>
    <property type="molecule type" value="Genomic_DNA"/>
</dbReference>
<proteinExistence type="predicted"/>
<sequence length="80" mass="8675">MASSTVGDQRQQDPGVEDALTKRISSGASVLQFQTKPQSQTDTQYDTTGGISIQLQFTGCTKQSPGLGDSANHDHQCYYY</sequence>
<evidence type="ECO:0000313" key="2">
    <source>
        <dbReference type="Proteomes" id="UP000735302"/>
    </source>
</evidence>
<accession>A0AAV4AUA4</accession>
<organism evidence="1 2">
    <name type="scientific">Plakobranchus ocellatus</name>
    <dbReference type="NCBI Taxonomy" id="259542"/>
    <lineage>
        <taxon>Eukaryota</taxon>
        <taxon>Metazoa</taxon>
        <taxon>Spiralia</taxon>
        <taxon>Lophotrochozoa</taxon>
        <taxon>Mollusca</taxon>
        <taxon>Gastropoda</taxon>
        <taxon>Heterobranchia</taxon>
        <taxon>Euthyneura</taxon>
        <taxon>Panpulmonata</taxon>
        <taxon>Sacoglossa</taxon>
        <taxon>Placobranchoidea</taxon>
        <taxon>Plakobranchidae</taxon>
        <taxon>Plakobranchus</taxon>
    </lineage>
</organism>
<gene>
    <name evidence="1" type="ORF">PoB_003747800</name>
</gene>
<dbReference type="AlphaFoldDB" id="A0AAV4AUA4"/>
<name>A0AAV4AUA4_9GAST</name>
<comment type="caution">
    <text evidence="1">The sequence shown here is derived from an EMBL/GenBank/DDBJ whole genome shotgun (WGS) entry which is preliminary data.</text>
</comment>
<dbReference type="Proteomes" id="UP000735302">
    <property type="component" value="Unassembled WGS sequence"/>
</dbReference>
<protein>
    <submittedName>
        <fullName evidence="1">Uncharacterized protein</fullName>
    </submittedName>
</protein>
<reference evidence="1 2" key="1">
    <citation type="journal article" date="2021" name="Elife">
        <title>Chloroplast acquisition without the gene transfer in kleptoplastic sea slugs, Plakobranchus ocellatus.</title>
        <authorList>
            <person name="Maeda T."/>
            <person name="Takahashi S."/>
            <person name="Yoshida T."/>
            <person name="Shimamura S."/>
            <person name="Takaki Y."/>
            <person name="Nagai Y."/>
            <person name="Toyoda A."/>
            <person name="Suzuki Y."/>
            <person name="Arimoto A."/>
            <person name="Ishii H."/>
            <person name="Satoh N."/>
            <person name="Nishiyama T."/>
            <person name="Hasebe M."/>
            <person name="Maruyama T."/>
            <person name="Minagawa J."/>
            <person name="Obokata J."/>
            <person name="Shigenobu S."/>
        </authorList>
    </citation>
    <scope>NUCLEOTIDE SEQUENCE [LARGE SCALE GENOMIC DNA]</scope>
</reference>
<evidence type="ECO:0000313" key="1">
    <source>
        <dbReference type="EMBL" id="GFO10973.1"/>
    </source>
</evidence>